<protein>
    <recommendedName>
        <fullName evidence="3">Carbon storage regulator</fullName>
    </recommendedName>
</protein>
<evidence type="ECO:0000313" key="1">
    <source>
        <dbReference type="EMBL" id="ARV77111.1"/>
    </source>
</evidence>
<accession>A0A1Y0SUB7</accession>
<dbReference type="GO" id="GO:0006109">
    <property type="term" value="P:regulation of carbohydrate metabolic process"/>
    <property type="evidence" value="ECO:0007669"/>
    <property type="project" value="InterPro"/>
</dbReference>
<organism evidence="1 2">
    <name type="scientific">Pseudomonas phage Skulduggery</name>
    <dbReference type="NCBI Taxonomy" id="2006671"/>
    <lineage>
        <taxon>Viruses</taxon>
        <taxon>Duplodnaviria</taxon>
        <taxon>Heunggongvirae</taxon>
        <taxon>Uroviricota</taxon>
        <taxon>Caudoviricetes</taxon>
        <taxon>Skulduggeryvirus</taxon>
        <taxon>Skulduggeryvirus skulduggery</taxon>
    </lineage>
</organism>
<dbReference type="Proteomes" id="UP000221845">
    <property type="component" value="Segment"/>
</dbReference>
<evidence type="ECO:0008006" key="3">
    <source>
        <dbReference type="Google" id="ProtNLM"/>
    </source>
</evidence>
<sequence length="61" mass="6485">MPLKIDLRPGEKLSIGDVVVTMVKKSGQLACLVIEAEKSVPIRRVAVDEPAKAGTMMPVPA</sequence>
<evidence type="ECO:0000313" key="2">
    <source>
        <dbReference type="Proteomes" id="UP000221845"/>
    </source>
</evidence>
<proteinExistence type="predicted"/>
<reference evidence="1 2" key="1">
    <citation type="submission" date="2017-05" db="EMBL/GenBank/DDBJ databases">
        <authorList>
            <person name="Song R."/>
            <person name="Chenine A.L."/>
            <person name="Ruprecht R.M."/>
        </authorList>
    </citation>
    <scope>NUCLEOTIDE SEQUENCE [LARGE SCALE GENOMIC DNA]</scope>
</reference>
<keyword evidence="2" id="KW-1185">Reference proteome</keyword>
<name>A0A1Y0SUB7_9CAUD</name>
<dbReference type="Gene3D" id="2.60.40.4380">
    <property type="entry name" value="Translational regulator CsrA"/>
    <property type="match status" value="1"/>
</dbReference>
<dbReference type="InterPro" id="IPR036107">
    <property type="entry name" value="CsrA_sf"/>
</dbReference>
<dbReference type="GO" id="GO:0006402">
    <property type="term" value="P:mRNA catabolic process"/>
    <property type="evidence" value="ECO:0007669"/>
    <property type="project" value="InterPro"/>
</dbReference>
<gene>
    <name evidence="1" type="ORF">SKUL_12</name>
</gene>
<dbReference type="EMBL" id="MF042361">
    <property type="protein sequence ID" value="ARV77111.1"/>
    <property type="molecule type" value="Genomic_DNA"/>
</dbReference>
<dbReference type="GO" id="GO:0003723">
    <property type="term" value="F:RNA binding"/>
    <property type="evidence" value="ECO:0007669"/>
    <property type="project" value="InterPro"/>
</dbReference>